<organism evidence="7 8">
    <name type="scientific">Candidatus Rickettsiella viridis</name>
    <dbReference type="NCBI Taxonomy" id="676208"/>
    <lineage>
        <taxon>Bacteria</taxon>
        <taxon>Pseudomonadati</taxon>
        <taxon>Pseudomonadota</taxon>
        <taxon>Gammaproteobacteria</taxon>
        <taxon>Legionellales</taxon>
        <taxon>Coxiellaceae</taxon>
        <taxon>Rickettsiella</taxon>
    </lineage>
</organism>
<comment type="similarity">
    <text evidence="1 6">Belongs to the XseB family.</text>
</comment>
<keyword evidence="3 6" id="KW-0540">Nuclease</keyword>
<evidence type="ECO:0000256" key="5">
    <source>
        <dbReference type="ARBA" id="ARBA00022839"/>
    </source>
</evidence>
<dbReference type="GO" id="GO:0005829">
    <property type="term" value="C:cytosol"/>
    <property type="evidence" value="ECO:0007669"/>
    <property type="project" value="TreeGrafter"/>
</dbReference>
<evidence type="ECO:0000313" key="7">
    <source>
        <dbReference type="EMBL" id="BBB15828.1"/>
    </source>
</evidence>
<dbReference type="PANTHER" id="PTHR34137">
    <property type="entry name" value="EXODEOXYRIBONUCLEASE 7 SMALL SUBUNIT"/>
    <property type="match status" value="1"/>
</dbReference>
<dbReference type="Pfam" id="PF02609">
    <property type="entry name" value="Exonuc_VII_S"/>
    <property type="match status" value="1"/>
</dbReference>
<dbReference type="GO" id="GO:0008855">
    <property type="term" value="F:exodeoxyribonuclease VII activity"/>
    <property type="evidence" value="ECO:0007669"/>
    <property type="project" value="UniProtKB-UniRule"/>
</dbReference>
<dbReference type="SUPFAM" id="SSF116842">
    <property type="entry name" value="XseB-like"/>
    <property type="match status" value="1"/>
</dbReference>
<evidence type="ECO:0000256" key="1">
    <source>
        <dbReference type="ARBA" id="ARBA00009998"/>
    </source>
</evidence>
<protein>
    <recommendedName>
        <fullName evidence="6">Exodeoxyribonuclease 7 small subunit</fullName>
        <ecNumber evidence="6">3.1.11.6</ecNumber>
    </recommendedName>
    <alternativeName>
        <fullName evidence="6">Exodeoxyribonuclease VII small subunit</fullName>
        <shortName evidence="6">Exonuclease VII small subunit</shortName>
    </alternativeName>
</protein>
<evidence type="ECO:0000256" key="6">
    <source>
        <dbReference type="HAMAP-Rule" id="MF_00337"/>
    </source>
</evidence>
<reference evidence="7 8" key="1">
    <citation type="submission" date="2017-03" db="EMBL/GenBank/DDBJ databases">
        <title>The genome sequence of Candidatus Rickettsiella viridis.</title>
        <authorList>
            <person name="Nikoh N."/>
            <person name="Tsuchida T."/>
            <person name="Yamaguchi K."/>
            <person name="Maeda T."/>
            <person name="Shigenobu S."/>
            <person name="Fukatsu T."/>
        </authorList>
    </citation>
    <scope>NUCLEOTIDE SEQUENCE [LARGE SCALE GENOMIC DNA]</scope>
    <source>
        <strain evidence="7 8">Ap-RA04</strain>
    </source>
</reference>
<dbReference type="NCBIfam" id="TIGR01280">
    <property type="entry name" value="xseB"/>
    <property type="match status" value="1"/>
</dbReference>
<comment type="function">
    <text evidence="6">Bidirectionally degrades single-stranded DNA into large acid-insoluble oligonucleotides, which are then degraded further into small acid-soluble oligonucleotides.</text>
</comment>
<dbReference type="InterPro" id="IPR037004">
    <property type="entry name" value="Exonuc_VII_ssu_sf"/>
</dbReference>
<keyword evidence="5 6" id="KW-0269">Exonuclease</keyword>
<comment type="subunit">
    <text evidence="6">Heterooligomer composed of large and small subunits.</text>
</comment>
<sequence>MKKNVAFDFEKGLTELEKIVEQMEQGNTTLEVSLEQFGRAIDLLKDCQTTLKQAEQKVQILLNKGQKDTLVPFEVDEEFA</sequence>
<dbReference type="GO" id="GO:0009318">
    <property type="term" value="C:exodeoxyribonuclease VII complex"/>
    <property type="evidence" value="ECO:0007669"/>
    <property type="project" value="UniProtKB-UniRule"/>
</dbReference>
<dbReference type="NCBIfam" id="NF002140">
    <property type="entry name" value="PRK00977.1-4"/>
    <property type="match status" value="1"/>
</dbReference>
<keyword evidence="8" id="KW-1185">Reference proteome</keyword>
<dbReference type="PANTHER" id="PTHR34137:SF1">
    <property type="entry name" value="EXODEOXYRIBONUCLEASE 7 SMALL SUBUNIT"/>
    <property type="match status" value="1"/>
</dbReference>
<evidence type="ECO:0000256" key="2">
    <source>
        <dbReference type="ARBA" id="ARBA00022490"/>
    </source>
</evidence>
<accession>A0A2Z5UWE2</accession>
<dbReference type="EMBL" id="AP018005">
    <property type="protein sequence ID" value="BBB15828.1"/>
    <property type="molecule type" value="Genomic_DNA"/>
</dbReference>
<evidence type="ECO:0000313" key="8">
    <source>
        <dbReference type="Proteomes" id="UP000282483"/>
    </source>
</evidence>
<keyword evidence="4 6" id="KW-0378">Hydrolase</keyword>
<evidence type="ECO:0000256" key="3">
    <source>
        <dbReference type="ARBA" id="ARBA00022722"/>
    </source>
</evidence>
<gene>
    <name evidence="6 7" type="primary">xseB</name>
    <name evidence="7" type="ORF">RVIR1_13830</name>
</gene>
<dbReference type="AlphaFoldDB" id="A0A2Z5UWE2"/>
<dbReference type="KEGG" id="rvi:RVIR1_13830"/>
<keyword evidence="2 6" id="KW-0963">Cytoplasm</keyword>
<dbReference type="Gene3D" id="1.10.287.1040">
    <property type="entry name" value="Exonuclease VII, small subunit"/>
    <property type="match status" value="1"/>
</dbReference>
<dbReference type="PIRSF" id="PIRSF006488">
    <property type="entry name" value="Exonuc_VII_S"/>
    <property type="match status" value="1"/>
</dbReference>
<dbReference type="HAMAP" id="MF_00337">
    <property type="entry name" value="Exonuc_7_S"/>
    <property type="match status" value="1"/>
</dbReference>
<dbReference type="EC" id="3.1.11.6" evidence="6"/>
<dbReference type="InterPro" id="IPR003761">
    <property type="entry name" value="Exonuc_VII_S"/>
</dbReference>
<proteinExistence type="inferred from homology"/>
<comment type="catalytic activity">
    <reaction evidence="6">
        <text>Exonucleolytic cleavage in either 5'- to 3'- or 3'- to 5'-direction to yield nucleoside 5'-phosphates.</text>
        <dbReference type="EC" id="3.1.11.6"/>
    </reaction>
</comment>
<name>A0A2Z5UWE2_9COXI</name>
<evidence type="ECO:0000256" key="4">
    <source>
        <dbReference type="ARBA" id="ARBA00022801"/>
    </source>
</evidence>
<dbReference type="Proteomes" id="UP000282483">
    <property type="component" value="Chromosome"/>
</dbReference>
<dbReference type="GO" id="GO:0006308">
    <property type="term" value="P:DNA catabolic process"/>
    <property type="evidence" value="ECO:0007669"/>
    <property type="project" value="UniProtKB-UniRule"/>
</dbReference>
<comment type="subcellular location">
    <subcellularLocation>
        <location evidence="6">Cytoplasm</location>
    </subcellularLocation>
</comment>